<evidence type="ECO:0000313" key="5">
    <source>
        <dbReference type="Proteomes" id="UP000807825"/>
    </source>
</evidence>
<proteinExistence type="inferred from homology"/>
<dbReference type="Gene3D" id="3.30.497.10">
    <property type="entry name" value="Antithrombin, subunit I, domain 2"/>
    <property type="match status" value="1"/>
</dbReference>
<dbReference type="InterPro" id="IPR023796">
    <property type="entry name" value="Serpin_dom"/>
</dbReference>
<reference evidence="4" key="1">
    <citation type="submission" date="2020-07" db="EMBL/GenBank/DDBJ databases">
        <title>Huge and variable diversity of episymbiotic CPR bacteria and DPANN archaea in groundwater ecosystems.</title>
        <authorList>
            <person name="He C.Y."/>
            <person name="Keren R."/>
            <person name="Whittaker M."/>
            <person name="Farag I.F."/>
            <person name="Doudna J."/>
            <person name="Cate J.H.D."/>
            <person name="Banfield J.F."/>
        </authorList>
    </citation>
    <scope>NUCLEOTIDE SEQUENCE</scope>
    <source>
        <strain evidence="4">NC_groundwater_1664_Pr3_B-0.1um_52_9</strain>
    </source>
</reference>
<accession>A0A9D6V412</accession>
<feature type="transmembrane region" description="Helical" evidence="2">
    <location>
        <begin position="38"/>
        <end position="55"/>
    </location>
</feature>
<feature type="transmembrane region" description="Helical" evidence="2">
    <location>
        <begin position="75"/>
        <end position="96"/>
    </location>
</feature>
<protein>
    <submittedName>
        <fullName evidence="4">Serpin family protein</fullName>
    </submittedName>
</protein>
<dbReference type="PANTHER" id="PTHR11461">
    <property type="entry name" value="SERINE PROTEASE INHIBITOR, SERPIN"/>
    <property type="match status" value="1"/>
</dbReference>
<dbReference type="GO" id="GO:0004867">
    <property type="term" value="F:serine-type endopeptidase inhibitor activity"/>
    <property type="evidence" value="ECO:0007669"/>
    <property type="project" value="InterPro"/>
</dbReference>
<keyword evidence="2" id="KW-0812">Transmembrane</keyword>
<dbReference type="InterPro" id="IPR000215">
    <property type="entry name" value="Serpin_fam"/>
</dbReference>
<dbReference type="GO" id="GO:0005615">
    <property type="term" value="C:extracellular space"/>
    <property type="evidence" value="ECO:0007669"/>
    <property type="project" value="InterPro"/>
</dbReference>
<dbReference type="PROSITE" id="PS00284">
    <property type="entry name" value="SERPIN"/>
    <property type="match status" value="1"/>
</dbReference>
<dbReference type="Gene3D" id="2.30.39.10">
    <property type="entry name" value="Alpha-1-antitrypsin, domain 1"/>
    <property type="match status" value="1"/>
</dbReference>
<dbReference type="AlphaFoldDB" id="A0A9D6V412"/>
<gene>
    <name evidence="4" type="ORF">HY912_19530</name>
</gene>
<dbReference type="Proteomes" id="UP000807825">
    <property type="component" value="Unassembled WGS sequence"/>
</dbReference>
<organism evidence="4 5">
    <name type="scientific">Desulfomonile tiedjei</name>
    <dbReference type="NCBI Taxonomy" id="2358"/>
    <lineage>
        <taxon>Bacteria</taxon>
        <taxon>Pseudomonadati</taxon>
        <taxon>Thermodesulfobacteriota</taxon>
        <taxon>Desulfomonilia</taxon>
        <taxon>Desulfomonilales</taxon>
        <taxon>Desulfomonilaceae</taxon>
        <taxon>Desulfomonile</taxon>
    </lineage>
</organism>
<dbReference type="Pfam" id="PF00079">
    <property type="entry name" value="Serpin"/>
    <property type="match status" value="1"/>
</dbReference>
<name>A0A9D6V412_9BACT</name>
<comment type="caution">
    <text evidence="4">The sequence shown here is derived from an EMBL/GenBank/DDBJ whole genome shotgun (WGS) entry which is preliminary data.</text>
</comment>
<evidence type="ECO:0000313" key="4">
    <source>
        <dbReference type="EMBL" id="MBI5251690.1"/>
    </source>
</evidence>
<evidence type="ECO:0000256" key="1">
    <source>
        <dbReference type="RuleBase" id="RU000411"/>
    </source>
</evidence>
<dbReference type="InterPro" id="IPR042178">
    <property type="entry name" value="Serpin_sf_1"/>
</dbReference>
<evidence type="ECO:0000259" key="3">
    <source>
        <dbReference type="SMART" id="SM00093"/>
    </source>
</evidence>
<comment type="similarity">
    <text evidence="1">Belongs to the serpin family.</text>
</comment>
<keyword evidence="2" id="KW-0472">Membrane</keyword>
<feature type="domain" description="Serpin" evidence="3">
    <location>
        <begin position="269"/>
        <end position="623"/>
    </location>
</feature>
<dbReference type="PANTHER" id="PTHR11461:SF211">
    <property type="entry name" value="GH10112P-RELATED"/>
    <property type="match status" value="1"/>
</dbReference>
<keyword evidence="2" id="KW-1133">Transmembrane helix</keyword>
<dbReference type="SMART" id="SM00093">
    <property type="entry name" value="SERPIN"/>
    <property type="match status" value="1"/>
</dbReference>
<sequence>MTRKKGVSTWMLLLLCIPTLLHVTNSWGIFGARFYLPLFQYAILALSWILLIVLLRKRVMTILRKYGRAHLFRWALKRVSVIVLAVSVLIIGYYVYYLPKMQAGADERAAKDLLKLGQAIERLDTELKDLNCDSWTITEDHLPFFVGPYYGFRGAGNGVRISIKDNELRSCSDYGTEPEGQGTRRIYRRSIAGWKELPTLVGVCEGMSYAGGPTSECFTESIVDPKTCSFRFTPKMDPAAKALCEELLREEQLTQTRKLSTEGLLPFAVKLHKKLSREDENSVYSPYGVYALLGMIHAGAHGKTEELLTRELGFKGSSKDVHATMGSLRLQLGCAVAKEGGRLDINNSVSDPGVGYLKHYLAILKSHYGVQGELRMAPETEGGKNVQNDPCSIGRALDVTRIGLTMINVLRFQNKWDCPFDEGKSRPEPFYNVNGRKTSAPTMFNVSSFPYAESADFQILEMPYRGKELSMIVFLPREISGIKKLDALLDSDNLNFWINSLKSELVDVRIPKFEMSSEWLLNDVLSDLGMAEIFSNQTDLSCMIGAKGLFVMKLSQEVWIRVNEEGTRAVSVTCSQIGGSNGGPSSYVPPPKPKLFKADHPFLFLIWHKPTNSILFGGRLFEPK</sequence>
<dbReference type="InterPro" id="IPR023795">
    <property type="entry name" value="Serpin_CS"/>
</dbReference>
<dbReference type="SUPFAM" id="SSF56574">
    <property type="entry name" value="Serpins"/>
    <property type="match status" value="1"/>
</dbReference>
<evidence type="ECO:0000256" key="2">
    <source>
        <dbReference type="SAM" id="Phobius"/>
    </source>
</evidence>
<dbReference type="CDD" id="cd19590">
    <property type="entry name" value="serpin_thermopin-like"/>
    <property type="match status" value="1"/>
</dbReference>
<dbReference type="EMBL" id="JACRDE010000507">
    <property type="protein sequence ID" value="MBI5251690.1"/>
    <property type="molecule type" value="Genomic_DNA"/>
</dbReference>
<dbReference type="InterPro" id="IPR036186">
    <property type="entry name" value="Serpin_sf"/>
</dbReference>
<dbReference type="InterPro" id="IPR042185">
    <property type="entry name" value="Serpin_sf_2"/>
</dbReference>